<feature type="transmembrane region" description="Helical" evidence="1">
    <location>
        <begin position="102"/>
        <end position="121"/>
    </location>
</feature>
<dbReference type="RefSeq" id="WP_144189372.1">
    <property type="nucleotide sequence ID" value="NZ_CP146690.1"/>
</dbReference>
<name>A0ABZ2JHG6_9PSED</name>
<sequence>MELIWRLAFVATPFALALIGLAMTANLARIQNYRILEQALRRSSCLKTATEIWSNKSFHSRMSIVSTLTGIALHPKFFLKRNLLDETDASRFPYYLKVRMRISFWLLVTSLLWLTIAATLIKLNYL</sequence>
<evidence type="ECO:0000256" key="1">
    <source>
        <dbReference type="SAM" id="Phobius"/>
    </source>
</evidence>
<evidence type="ECO:0000313" key="3">
    <source>
        <dbReference type="Proteomes" id="UP001375228"/>
    </source>
</evidence>
<gene>
    <name evidence="2" type="ORF">V9385_23025</name>
</gene>
<keyword evidence="3" id="KW-1185">Reference proteome</keyword>
<evidence type="ECO:0000313" key="2">
    <source>
        <dbReference type="EMBL" id="WWY20448.1"/>
    </source>
</evidence>
<keyword evidence="1" id="KW-1133">Transmembrane helix</keyword>
<dbReference type="EMBL" id="CP146691">
    <property type="protein sequence ID" value="WWY20448.1"/>
    <property type="molecule type" value="Genomic_DNA"/>
</dbReference>
<reference evidence="2 3" key="1">
    <citation type="submission" date="2024-03" db="EMBL/GenBank/DDBJ databases">
        <title>Pseudomonas juntendi.</title>
        <authorList>
            <person name="Liu Y."/>
        </authorList>
    </citation>
    <scope>NUCLEOTIDE SEQUENCE [LARGE SCALE GENOMIC DNA]</scope>
    <source>
        <strain evidence="2 3">L4046hy</strain>
    </source>
</reference>
<protein>
    <submittedName>
        <fullName evidence="2">Uncharacterized protein</fullName>
    </submittedName>
</protein>
<keyword evidence="1" id="KW-0472">Membrane</keyword>
<accession>A0ABZ2JHG6</accession>
<dbReference type="Proteomes" id="UP001375228">
    <property type="component" value="Chromosome"/>
</dbReference>
<keyword evidence="1" id="KW-0812">Transmembrane</keyword>
<proteinExistence type="predicted"/>
<organism evidence="2 3">
    <name type="scientific">Pseudomonas juntendi</name>
    <dbReference type="NCBI Taxonomy" id="2666183"/>
    <lineage>
        <taxon>Bacteria</taxon>
        <taxon>Pseudomonadati</taxon>
        <taxon>Pseudomonadota</taxon>
        <taxon>Gammaproteobacteria</taxon>
        <taxon>Pseudomonadales</taxon>
        <taxon>Pseudomonadaceae</taxon>
        <taxon>Pseudomonas</taxon>
    </lineage>
</organism>